<dbReference type="PANTHER" id="PTHR11776:SF22">
    <property type="entry name" value="ADENINE PHOSPHORIBOSYLTRANSFERASE 5"/>
    <property type="match status" value="1"/>
</dbReference>
<feature type="repeat" description="PPR" evidence="13">
    <location>
        <begin position="29"/>
        <end position="59"/>
    </location>
</feature>
<dbReference type="Pfam" id="PF01535">
    <property type="entry name" value="PPR"/>
    <property type="match status" value="1"/>
</dbReference>
<keyword evidence="12" id="KW-0677">Repeat</keyword>
<dbReference type="PANTHER" id="PTHR11776">
    <property type="entry name" value="ADENINE PHOSPHORIBOSYLTRANSFERASE"/>
    <property type="match status" value="1"/>
</dbReference>
<comment type="pathway">
    <text evidence="4">Purine metabolism; AMP biosynthesis via salvage pathway; AMP from adenine: step 1/1.</text>
</comment>
<dbReference type="EMBL" id="JABCRI010000015">
    <property type="protein sequence ID" value="KAF8393162.1"/>
    <property type="molecule type" value="Genomic_DNA"/>
</dbReference>
<dbReference type="SUPFAM" id="SSF53271">
    <property type="entry name" value="PRTase-like"/>
    <property type="match status" value="1"/>
</dbReference>
<evidence type="ECO:0000256" key="3">
    <source>
        <dbReference type="ARBA" id="ARBA00004496"/>
    </source>
</evidence>
<dbReference type="CDD" id="cd06223">
    <property type="entry name" value="PRTases_typeI"/>
    <property type="match status" value="1"/>
</dbReference>
<reference evidence="15 16" key="1">
    <citation type="submission" date="2020-04" db="EMBL/GenBank/DDBJ databases">
        <title>Plant Genome Project.</title>
        <authorList>
            <person name="Zhang R.-G."/>
        </authorList>
    </citation>
    <scope>NUCLEOTIDE SEQUENCE [LARGE SCALE GENOMIC DNA]</scope>
    <source>
        <strain evidence="15">YNK0</strain>
        <tissue evidence="15">Leaf</tissue>
    </source>
</reference>
<organism evidence="15 16">
    <name type="scientific">Tetracentron sinense</name>
    <name type="common">Spur-leaf</name>
    <dbReference type="NCBI Taxonomy" id="13715"/>
    <lineage>
        <taxon>Eukaryota</taxon>
        <taxon>Viridiplantae</taxon>
        <taxon>Streptophyta</taxon>
        <taxon>Embryophyta</taxon>
        <taxon>Tracheophyta</taxon>
        <taxon>Spermatophyta</taxon>
        <taxon>Magnoliopsida</taxon>
        <taxon>Trochodendrales</taxon>
        <taxon>Trochodendraceae</taxon>
        <taxon>Tetracentron</taxon>
    </lineage>
</organism>
<dbReference type="GO" id="GO:0006166">
    <property type="term" value="P:purine ribonucleoside salvage"/>
    <property type="evidence" value="ECO:0007669"/>
    <property type="project" value="UniProtKB-KW"/>
</dbReference>
<dbReference type="Proteomes" id="UP000655225">
    <property type="component" value="Unassembled WGS sequence"/>
</dbReference>
<feature type="domain" description="Phosphoribosyltransferase" evidence="14">
    <location>
        <begin position="138"/>
        <end position="223"/>
    </location>
</feature>
<keyword evidence="16" id="KW-1185">Reference proteome</keyword>
<sequence length="246" mass="26859">MLNNLHAGLVDEGRRWFDLMGPAFGVLAKIEHYSCMVDLLARAGHINEAWEFIEKMPEKPDAVVLGALLGACRNLRNVEIGENGLKGDPRLQAISESIRVVPHFPKQGIMFQDITTMLLDHKVFKDAVDIFVDRYRDMGVEARGFMFGPSIALAIGAKFVPLRKPRKLPGEVISEAYVLEYGTDCLEMHVGAVQPGERALVIDDLVATGGTLSAAIRLLVIYGSTMPGDVICSNSAKFEAVGHGVL</sequence>
<accession>A0A834YRF3</accession>
<dbReference type="InterPro" id="IPR000836">
    <property type="entry name" value="PRTase_dom"/>
</dbReference>
<evidence type="ECO:0000256" key="11">
    <source>
        <dbReference type="ARBA" id="ARBA00022726"/>
    </source>
</evidence>
<evidence type="ECO:0000313" key="16">
    <source>
        <dbReference type="Proteomes" id="UP000655225"/>
    </source>
</evidence>
<evidence type="ECO:0000256" key="4">
    <source>
        <dbReference type="ARBA" id="ARBA00004659"/>
    </source>
</evidence>
<keyword evidence="8" id="KW-0963">Cytoplasm</keyword>
<evidence type="ECO:0000313" key="15">
    <source>
        <dbReference type="EMBL" id="KAF8393162.1"/>
    </source>
</evidence>
<dbReference type="GO" id="GO:0003999">
    <property type="term" value="F:adenine phosphoribosyltransferase activity"/>
    <property type="evidence" value="ECO:0007669"/>
    <property type="project" value="UniProtKB-EC"/>
</dbReference>
<comment type="function">
    <text evidence="2">Catalyzes a salvage reaction resulting in the formation of AMP, that is energically less costly than de novo synthesis.</text>
</comment>
<dbReference type="OrthoDB" id="363185at2759"/>
<dbReference type="Gene3D" id="1.25.40.10">
    <property type="entry name" value="Tetratricopeptide repeat domain"/>
    <property type="match status" value="1"/>
</dbReference>
<proteinExistence type="inferred from homology"/>
<comment type="catalytic activity">
    <reaction evidence="1">
        <text>AMP + diphosphate = 5-phospho-alpha-D-ribose 1-diphosphate + adenine</text>
        <dbReference type="Rhea" id="RHEA:16609"/>
        <dbReference type="ChEBI" id="CHEBI:16708"/>
        <dbReference type="ChEBI" id="CHEBI:33019"/>
        <dbReference type="ChEBI" id="CHEBI:58017"/>
        <dbReference type="ChEBI" id="CHEBI:456215"/>
        <dbReference type="EC" id="2.4.2.7"/>
    </reaction>
</comment>
<dbReference type="FunFam" id="3.40.50.2020:FF:000004">
    <property type="entry name" value="Adenine phosphoribosyltransferase"/>
    <property type="match status" value="1"/>
</dbReference>
<dbReference type="InterPro" id="IPR029057">
    <property type="entry name" value="PRTase-like"/>
</dbReference>
<comment type="caution">
    <text evidence="15">The sequence shown here is derived from an EMBL/GenBank/DDBJ whole genome shotgun (WGS) entry which is preliminary data.</text>
</comment>
<gene>
    <name evidence="15" type="ORF">HHK36_021403</name>
</gene>
<evidence type="ECO:0000256" key="1">
    <source>
        <dbReference type="ARBA" id="ARBA00000868"/>
    </source>
</evidence>
<evidence type="ECO:0000256" key="12">
    <source>
        <dbReference type="ARBA" id="ARBA00022737"/>
    </source>
</evidence>
<evidence type="ECO:0000256" key="8">
    <source>
        <dbReference type="ARBA" id="ARBA00022490"/>
    </source>
</evidence>
<keyword evidence="11" id="KW-0660">Purine salvage</keyword>
<dbReference type="InterPro" id="IPR050120">
    <property type="entry name" value="Adenine_PRTase"/>
</dbReference>
<evidence type="ECO:0000259" key="14">
    <source>
        <dbReference type="Pfam" id="PF00156"/>
    </source>
</evidence>
<dbReference type="InterPro" id="IPR011990">
    <property type="entry name" value="TPR-like_helical_dom_sf"/>
</dbReference>
<dbReference type="Gene3D" id="3.40.50.2020">
    <property type="match status" value="1"/>
</dbReference>
<dbReference type="Pfam" id="PF00156">
    <property type="entry name" value="Pribosyltran"/>
    <property type="match status" value="1"/>
</dbReference>
<dbReference type="AlphaFoldDB" id="A0A834YRF3"/>
<dbReference type="PROSITE" id="PS51375">
    <property type="entry name" value="PPR"/>
    <property type="match status" value="1"/>
</dbReference>
<evidence type="ECO:0000256" key="2">
    <source>
        <dbReference type="ARBA" id="ARBA00003968"/>
    </source>
</evidence>
<dbReference type="NCBIfam" id="NF002636">
    <property type="entry name" value="PRK02304.1-5"/>
    <property type="match status" value="1"/>
</dbReference>
<protein>
    <recommendedName>
        <fullName evidence="7">adenine phosphoribosyltransferase</fullName>
        <ecNumber evidence="7">2.4.2.7</ecNumber>
    </recommendedName>
</protein>
<evidence type="ECO:0000256" key="10">
    <source>
        <dbReference type="ARBA" id="ARBA00022679"/>
    </source>
</evidence>
<dbReference type="InterPro" id="IPR002885">
    <property type="entry name" value="PPR_rpt"/>
</dbReference>
<dbReference type="EC" id="2.4.2.7" evidence="7"/>
<keyword evidence="9" id="KW-0328">Glycosyltransferase</keyword>
<name>A0A834YRF3_TETSI</name>
<evidence type="ECO:0000256" key="6">
    <source>
        <dbReference type="ARBA" id="ARBA00011738"/>
    </source>
</evidence>
<comment type="subcellular location">
    <subcellularLocation>
        <location evidence="3">Cytoplasm</location>
    </subcellularLocation>
</comment>
<dbReference type="GO" id="GO:0005829">
    <property type="term" value="C:cytosol"/>
    <property type="evidence" value="ECO:0007669"/>
    <property type="project" value="TreeGrafter"/>
</dbReference>
<evidence type="ECO:0000256" key="9">
    <source>
        <dbReference type="ARBA" id="ARBA00022676"/>
    </source>
</evidence>
<evidence type="ECO:0000256" key="7">
    <source>
        <dbReference type="ARBA" id="ARBA00011893"/>
    </source>
</evidence>
<evidence type="ECO:0000256" key="13">
    <source>
        <dbReference type="PROSITE-ProRule" id="PRU00708"/>
    </source>
</evidence>
<comment type="similarity">
    <text evidence="5">Belongs to the purine/pyrimidine phosphoribosyltransferase family.</text>
</comment>
<evidence type="ECO:0000256" key="5">
    <source>
        <dbReference type="ARBA" id="ARBA00008391"/>
    </source>
</evidence>
<keyword evidence="10" id="KW-0808">Transferase</keyword>
<dbReference type="NCBIfam" id="TIGR00756">
    <property type="entry name" value="PPR"/>
    <property type="match status" value="1"/>
</dbReference>
<comment type="subunit">
    <text evidence="6">Homodimer.</text>
</comment>